<sequence>MTYELCLEYGTYPLTVPDAQLGEDNQLPAFIQDDQWLLDKLEEVNGLFHQLFLIIESQFHYVGHEFPEKRARINELYDAIISHLQKNYPNEDITITKLLIS</sequence>
<accession>A0ABY9LJ12</accession>
<evidence type="ECO:0000313" key="1">
    <source>
        <dbReference type="EMBL" id="WMB28140.1"/>
    </source>
</evidence>
<proteinExistence type="predicted"/>
<reference evidence="2" key="1">
    <citation type="submission" date="2022-10" db="EMBL/GenBank/DDBJ databases">
        <title>Streptococcus didelphis as causative of fatal infections in opossums (Didelphis albiventris).</title>
        <authorList>
            <person name="Breyer G.M."/>
            <person name="Da Silva M.E.R.J."/>
            <person name="Siqueira F.M."/>
        </authorList>
    </citation>
    <scope>NUCLEOTIDE SEQUENCE [LARGE SCALE GENOMIC DNA]</scope>
    <source>
        <strain evidence="2">LBVP101/21</strain>
    </source>
</reference>
<keyword evidence="2" id="KW-1185">Reference proteome</keyword>
<name>A0ABY9LJ12_9STRE</name>
<dbReference type="RefSeq" id="WP_018366151.1">
    <property type="nucleotide sequence ID" value="NZ_CP104407.1"/>
</dbReference>
<dbReference type="Proteomes" id="UP001238096">
    <property type="component" value="Chromosome"/>
</dbReference>
<dbReference type="EMBL" id="CP110509">
    <property type="protein sequence ID" value="WMB28140.1"/>
    <property type="molecule type" value="Genomic_DNA"/>
</dbReference>
<organism evidence="1 2">
    <name type="scientific">Streptococcus didelphis</name>
    <dbReference type="NCBI Taxonomy" id="102886"/>
    <lineage>
        <taxon>Bacteria</taxon>
        <taxon>Bacillati</taxon>
        <taxon>Bacillota</taxon>
        <taxon>Bacilli</taxon>
        <taxon>Lactobacillales</taxon>
        <taxon>Streptococcaceae</taxon>
        <taxon>Streptococcus</taxon>
    </lineage>
</organism>
<gene>
    <name evidence="1" type="ORF">N1496_09740</name>
</gene>
<protein>
    <submittedName>
        <fullName evidence="1">Uncharacterized protein</fullName>
    </submittedName>
</protein>
<evidence type="ECO:0000313" key="2">
    <source>
        <dbReference type="Proteomes" id="UP001238096"/>
    </source>
</evidence>